<dbReference type="Gene3D" id="1.10.10.10">
    <property type="entry name" value="Winged helix-like DNA-binding domain superfamily/Winged helix DNA-binding domain"/>
    <property type="match status" value="1"/>
</dbReference>
<dbReference type="CDD" id="cd21151">
    <property type="entry name" value="PUA_Nip7-like"/>
    <property type="match status" value="1"/>
</dbReference>
<dbReference type="Gene3D" id="1.10.8.60">
    <property type="match status" value="1"/>
</dbReference>
<keyword evidence="9" id="KW-0539">Nucleus</keyword>
<dbReference type="Pfam" id="PF09079">
    <property type="entry name" value="WHD_Cdc6"/>
    <property type="match status" value="1"/>
</dbReference>
<evidence type="ECO:0000313" key="14">
    <source>
        <dbReference type="Proteomes" id="UP000614601"/>
    </source>
</evidence>
<accession>A0A811JU36</accession>
<sequence>MVMLKGREKEHRRIYELISTALEERHPQSIMVRGVPGSGKTETIKAVVAELKQTMKVVYAYINCTSITTKTDLYRRIHNIVTVSSATKKEQNKKEVVLAASEALKQTEKVLFKQNTVLVLDEIDYIANLDTARTSLANSIVKKVFDWPLQSGGKVVVIGISNELDFSEKVLPKKRVIMPEVVLFTAYTVNQLIDILTERFSDDENVTSDAIKLCARKISAMNGDVRRALSLLSTQLEFEDELEEEEEEEPVVLKRPKIDVHSTPSKSRPSTSAQSSPSRTPKTHKQILSSLQNIYSSPAVTAKIPLQPRIVLACILRLIETGTEKKKTQSVQFSKLLETYDKVCKKMKVEALNHEALRDALTTLTNNSLILMKKDKICVEVDLDVAKRKIQDDELIKSMRPLTEDETVKLFEKLAKYIGGNIKLLLEREDGSYCFRLHKDRVFYCSEKLMKTAAVVGRKELISFGTCLGKFTKGGKFFLHITALDYLAPYAKWKVWLKPSAEQQFLYGNNILKSGVGRMTEGTESRQGVVVYSMDDKPLGFGVTAKGTADCRRADPTTLVVLHQADLGQYIRSEDTLL</sequence>
<dbReference type="SUPFAM" id="SSF52540">
    <property type="entry name" value="P-loop containing nucleoside triphosphate hydrolases"/>
    <property type="match status" value="1"/>
</dbReference>
<dbReference type="InterPro" id="IPR015163">
    <property type="entry name" value="Cdc6_C"/>
</dbReference>
<keyword evidence="7" id="KW-0235">DNA replication</keyword>
<dbReference type="PANTHER" id="PTHR10763">
    <property type="entry name" value="CELL DIVISION CONTROL PROTEIN 6-RELATED"/>
    <property type="match status" value="1"/>
</dbReference>
<evidence type="ECO:0000256" key="3">
    <source>
        <dbReference type="ARBA" id="ARBA00006184"/>
    </source>
</evidence>
<evidence type="ECO:0000256" key="8">
    <source>
        <dbReference type="ARBA" id="ARBA00022884"/>
    </source>
</evidence>
<keyword evidence="8" id="KW-0694">RNA-binding</keyword>
<dbReference type="GO" id="GO:0003688">
    <property type="term" value="F:DNA replication origin binding"/>
    <property type="evidence" value="ECO:0007669"/>
    <property type="project" value="TreeGrafter"/>
</dbReference>
<dbReference type="GO" id="GO:0016887">
    <property type="term" value="F:ATP hydrolysis activity"/>
    <property type="evidence" value="ECO:0007669"/>
    <property type="project" value="InterPro"/>
</dbReference>
<dbReference type="GO" id="GO:0033314">
    <property type="term" value="P:mitotic DNA replication checkpoint signaling"/>
    <property type="evidence" value="ECO:0007669"/>
    <property type="project" value="TreeGrafter"/>
</dbReference>
<evidence type="ECO:0000256" key="4">
    <source>
        <dbReference type="ARBA" id="ARBA00009895"/>
    </source>
</evidence>
<reference evidence="13" key="1">
    <citation type="submission" date="2020-09" db="EMBL/GenBank/DDBJ databases">
        <authorList>
            <person name="Kikuchi T."/>
        </authorList>
    </citation>
    <scope>NUCLEOTIDE SEQUENCE</scope>
    <source>
        <strain evidence="13">SH1</strain>
    </source>
</reference>
<dbReference type="AlphaFoldDB" id="A0A811JU36"/>
<feature type="compositionally biased region" description="Low complexity" evidence="10">
    <location>
        <begin position="264"/>
        <end position="280"/>
    </location>
</feature>
<dbReference type="SUPFAM" id="SSF46785">
    <property type="entry name" value="Winged helix' DNA-binding domain"/>
    <property type="match status" value="1"/>
</dbReference>
<dbReference type="GO" id="GO:0005730">
    <property type="term" value="C:nucleolus"/>
    <property type="evidence" value="ECO:0007669"/>
    <property type="project" value="UniProtKB-SubCell"/>
</dbReference>
<dbReference type="InterPro" id="IPR036974">
    <property type="entry name" value="PUA_sf"/>
</dbReference>
<dbReference type="InterPro" id="IPR027417">
    <property type="entry name" value="P-loop_NTPase"/>
</dbReference>
<dbReference type="Pfam" id="PF17833">
    <property type="entry name" value="pre-PUA_NIP7"/>
    <property type="match status" value="1"/>
</dbReference>
<dbReference type="InterPro" id="IPR049945">
    <property type="entry name" value="AAA_22"/>
</dbReference>
<evidence type="ECO:0000313" key="13">
    <source>
        <dbReference type="EMBL" id="CAD5206750.1"/>
    </source>
</evidence>
<dbReference type="Proteomes" id="UP000783686">
    <property type="component" value="Unassembled WGS sequence"/>
</dbReference>
<evidence type="ECO:0000256" key="6">
    <source>
        <dbReference type="ARBA" id="ARBA00022517"/>
    </source>
</evidence>
<dbReference type="CDD" id="cd21146">
    <property type="entry name" value="Nip7_N_euk"/>
    <property type="match status" value="1"/>
</dbReference>
<dbReference type="SMART" id="SM00382">
    <property type="entry name" value="AAA"/>
    <property type="match status" value="1"/>
</dbReference>
<dbReference type="Proteomes" id="UP000614601">
    <property type="component" value="Unassembled WGS sequence"/>
</dbReference>
<proteinExistence type="inferred from homology"/>
<evidence type="ECO:0000256" key="9">
    <source>
        <dbReference type="ARBA" id="ARBA00023242"/>
    </source>
</evidence>
<dbReference type="Pfam" id="PF03657">
    <property type="entry name" value="UPF0113"/>
    <property type="match status" value="1"/>
</dbReference>
<dbReference type="EMBL" id="CAJFDH010000001">
    <property type="protein sequence ID" value="CAD5206750.1"/>
    <property type="molecule type" value="Genomic_DNA"/>
</dbReference>
<dbReference type="Gene3D" id="3.10.450.220">
    <property type="match status" value="1"/>
</dbReference>
<evidence type="ECO:0000256" key="5">
    <source>
        <dbReference type="ARBA" id="ARBA00018162"/>
    </source>
</evidence>
<dbReference type="InterPro" id="IPR040598">
    <property type="entry name" value="NIP7_N"/>
</dbReference>
<dbReference type="CDD" id="cd00009">
    <property type="entry name" value="AAA"/>
    <property type="match status" value="1"/>
</dbReference>
<dbReference type="FunFam" id="2.30.130.10:FF:000002">
    <property type="entry name" value="60S ribosome subunit biogenesis protein NIP7 homolog"/>
    <property type="match status" value="1"/>
</dbReference>
<dbReference type="InterPro" id="IPR036390">
    <property type="entry name" value="WH_DNA-bd_sf"/>
</dbReference>
<comment type="similarity">
    <text evidence="4">Belongs to the NIP7 family.</text>
</comment>
<dbReference type="Pfam" id="PF13401">
    <property type="entry name" value="AAA_22"/>
    <property type="match status" value="1"/>
</dbReference>
<dbReference type="Gene3D" id="3.40.50.300">
    <property type="entry name" value="P-loop containing nucleotide triphosphate hydrolases"/>
    <property type="match status" value="1"/>
</dbReference>
<dbReference type="SUPFAM" id="SSF88802">
    <property type="entry name" value="Pre-PUA domain"/>
    <property type="match status" value="1"/>
</dbReference>
<keyword evidence="14" id="KW-1185">Reference proteome</keyword>
<comment type="similarity">
    <text evidence="3">Belongs to the CDC6/cdc18 family.</text>
</comment>
<dbReference type="InterPro" id="IPR055359">
    <property type="entry name" value="Nip7_N_euk"/>
</dbReference>
<evidence type="ECO:0000256" key="10">
    <source>
        <dbReference type="SAM" id="MobiDB-lite"/>
    </source>
</evidence>
<dbReference type="PROSITE" id="PS50890">
    <property type="entry name" value="PUA"/>
    <property type="match status" value="1"/>
</dbReference>
<organism evidence="13 14">
    <name type="scientific">Bursaphelenchus okinawaensis</name>
    <dbReference type="NCBI Taxonomy" id="465554"/>
    <lineage>
        <taxon>Eukaryota</taxon>
        <taxon>Metazoa</taxon>
        <taxon>Ecdysozoa</taxon>
        <taxon>Nematoda</taxon>
        <taxon>Chromadorea</taxon>
        <taxon>Rhabditida</taxon>
        <taxon>Tylenchina</taxon>
        <taxon>Tylenchomorpha</taxon>
        <taxon>Aphelenchoidea</taxon>
        <taxon>Aphelenchoididae</taxon>
        <taxon>Bursaphelenchus</taxon>
    </lineage>
</organism>
<name>A0A811JU36_9BILA</name>
<dbReference type="EMBL" id="CAJFCW020000001">
    <property type="protein sequence ID" value="CAG9082987.1"/>
    <property type="molecule type" value="Genomic_DNA"/>
</dbReference>
<dbReference type="InterPro" id="IPR002478">
    <property type="entry name" value="PUA"/>
</dbReference>
<evidence type="ECO:0000256" key="7">
    <source>
        <dbReference type="ARBA" id="ARBA00022705"/>
    </source>
</evidence>
<gene>
    <name evidence="13" type="ORF">BOKJ2_LOCUS1434</name>
</gene>
<dbReference type="InterPro" id="IPR015947">
    <property type="entry name" value="PUA-like_sf"/>
</dbReference>
<comment type="caution">
    <text evidence="13">The sequence shown here is derived from an EMBL/GenBank/DDBJ whole genome shotgun (WGS) entry which is preliminary data.</text>
</comment>
<dbReference type="SMART" id="SM00359">
    <property type="entry name" value="PUA"/>
    <property type="match status" value="1"/>
</dbReference>
<keyword evidence="6" id="KW-0690">Ribosome biogenesis</keyword>
<protein>
    <recommendedName>
        <fullName evidence="5">60S ribosome subunit biogenesis protein NIP7 homolog</fullName>
    </recommendedName>
</protein>
<feature type="region of interest" description="Disordered" evidence="10">
    <location>
        <begin position="243"/>
        <end position="284"/>
    </location>
</feature>
<dbReference type="FunFam" id="3.10.450.220:FF:000001">
    <property type="entry name" value="60S ribosome subunit biogenesis protein NIP7 homolog"/>
    <property type="match status" value="1"/>
</dbReference>
<dbReference type="PANTHER" id="PTHR10763:SF26">
    <property type="entry name" value="CELL DIVISION CONTROL PROTEIN 6 HOMOLOG"/>
    <property type="match status" value="1"/>
</dbReference>
<comment type="function">
    <text evidence="1">Required for proper 34S pre-rRNA processing and 60S ribosome subunit assembly.</text>
</comment>
<evidence type="ECO:0000259" key="11">
    <source>
        <dbReference type="SMART" id="SM00359"/>
    </source>
</evidence>
<dbReference type="OrthoDB" id="27490at2759"/>
<feature type="domain" description="AAA+ ATPase" evidence="12">
    <location>
        <begin position="26"/>
        <end position="196"/>
    </location>
</feature>
<evidence type="ECO:0000256" key="1">
    <source>
        <dbReference type="ARBA" id="ARBA00004087"/>
    </source>
</evidence>
<dbReference type="InterPro" id="IPR005155">
    <property type="entry name" value="UPF0113_PUA"/>
</dbReference>
<evidence type="ECO:0000256" key="2">
    <source>
        <dbReference type="ARBA" id="ARBA00004604"/>
    </source>
</evidence>
<dbReference type="Gene3D" id="2.30.130.10">
    <property type="entry name" value="PUA domain"/>
    <property type="match status" value="1"/>
</dbReference>
<dbReference type="GO" id="GO:0003723">
    <property type="term" value="F:RNA binding"/>
    <property type="evidence" value="ECO:0007669"/>
    <property type="project" value="UniProtKB-KW"/>
</dbReference>
<dbReference type="InterPro" id="IPR003593">
    <property type="entry name" value="AAA+_ATPase"/>
</dbReference>
<dbReference type="SUPFAM" id="SSF88697">
    <property type="entry name" value="PUA domain-like"/>
    <property type="match status" value="1"/>
</dbReference>
<dbReference type="GO" id="GO:0006270">
    <property type="term" value="P:DNA replication initiation"/>
    <property type="evidence" value="ECO:0007669"/>
    <property type="project" value="TreeGrafter"/>
</dbReference>
<evidence type="ECO:0000259" key="12">
    <source>
        <dbReference type="SMART" id="SM00382"/>
    </source>
</evidence>
<feature type="domain" description="PUA" evidence="11">
    <location>
        <begin position="493"/>
        <end position="568"/>
    </location>
</feature>
<dbReference type="InterPro" id="IPR036388">
    <property type="entry name" value="WH-like_DNA-bd_sf"/>
</dbReference>
<comment type="subcellular location">
    <subcellularLocation>
        <location evidence="2">Nucleus</location>
        <location evidence="2">Nucleolus</location>
    </subcellularLocation>
</comment>
<dbReference type="InterPro" id="IPR050311">
    <property type="entry name" value="ORC1/CDC6"/>
</dbReference>
<dbReference type="GO" id="GO:0042254">
    <property type="term" value="P:ribosome biogenesis"/>
    <property type="evidence" value="ECO:0007669"/>
    <property type="project" value="UniProtKB-KW"/>
</dbReference>